<dbReference type="GO" id="GO:0004190">
    <property type="term" value="F:aspartic-type endopeptidase activity"/>
    <property type="evidence" value="ECO:0007669"/>
    <property type="project" value="UniProtKB-KW"/>
</dbReference>
<protein>
    <recommendedName>
        <fullName evidence="3">Integrase catalytic domain-containing protein</fullName>
    </recommendedName>
</protein>
<dbReference type="InterPro" id="IPR006527">
    <property type="entry name" value="F-box-assoc_dom_typ1"/>
</dbReference>
<name>A0A6D2KTA4_9BRAS</name>
<dbReference type="InterPro" id="IPR057670">
    <property type="entry name" value="SH3_retrovirus"/>
</dbReference>
<sequence>MDPHFNLPWDVEEEILSRLPIPSLARFRTALHALLDGYDLAAHIDETAAKPDPTLTVDGSTTPNPAFTLWTRQDKLIYSALLGAISLSVQPLLSRSSTAAEVWATLAATYAKPSRGHIKQLQQQLKHWSKGSKSINDYFQGLTTRFDQLALLGKLIDHEDQVDFVLQGLPDEYKPIIDQTEGRDSPPTLTELHEKLINHEVKLQTMSTVSSLPISANYASNRSSSSTKNNQRSSQPWTNNNNKPNDRTPRPYLGRCQLCGATGHSARRCHLLNSGSQNSRGPLLPTPTYPPTSWQPRAHFTTSANANPWVFDTGATHHITSDLANLSLHQPYNGGEEVLVGNGNSLPISHTGFASIPLLAKTLSLNNVLCVPQITKNLISVYRLCNANKVSVEFFPAHFQVKDLNSGVPLLQGRTKDELYEWPIPKPVATALFATPTIKASLSDWHSRLGHPSHSILKTIISSFSLPFSESFSKTLSCVDCLTNKSHKLAFSQTSISSSKPLEYLFSDLWTSPVVSVDNYKHYLIIVDHYTRYSWFYPLKLKSDVKEIFIRFKALVENKFKTKIVTLFSDNGGEFIALRTFLSTSGITHLTSPPHTPEHNGLVERRHRHIVETGLSLLHHAQIPNTFWSYAFSTAVYLINRMPTPTLSLQSPFSMIFGFDPNYSKLKIFGCLCFPWLRPYRSHKLEPRSTSCVFLGYSLTQSAYLCFDPLTNRLFVSRHVRFDEQTFPYQRLLQSNSETPSSNWTSPLSFVPISNRPLVSVPPSSSPPGSDPSPTPTLPSDQTPTSPVASTPTSPVPNGDLSPASSHPLNAPSNQSHNSVATSPSVTHTSDDSPSSMAHTQSNSQLSAHSSPTTTTQSPSTTPRPTNTPSPSPSSSSTSSLPSPSPPPAPPSPSPPPAPVIMPPENNHNMATRAKSGISKPNKKYALLTPRSDAIPPIPTSVAQALADPRWSNAMSEEYTSVLRHGTYTLVPKEPHHNIVSCRWIYTHKFNPNGSLRRLKARYVAKGYNQRRGVDFTETFSPVIKSTSLRVVLDVAVSRDWPIKQLDVNNAFLQGSLEEEVYVAQPPGFIDPDRPHHVCRLHKALYGLKQAPRAWYRELSTFLTVSGFTNSLADPSLFILNRDSSLLYILVYVDDIVITGNNPRLLQHTLDALATRFSIKDPEDLNYFLGIEAFRTSFGLHLTQRRYILDLLQRCKMSDAKPVQTPMAAYPKLTLRSGSPLPDPTEYRSVVGSLQYLAFTRPDISYAVNRLSQFMHAPTTEHWQATKRLLRYLAGTSSHGTFYSRSNPTSLHAYSDADWGGDIDDYVSTNAYIVYLGKHPISWSSKKQRGVARSSTEAEYRSVANTSAELRWICSLLTELGISIPSTPVIYCDNVGVTYLCANPIFHSRMKHLALDYHFIRNQITSGVLRVAHVSSKDQLADALTKPLTRAPFKSSTSKIGVSHGLWNPCLRQFKWIKYEAQQFEVFGLGYDNTKPEKVYKILGFITRKGAAVYECSSREFEFIDTPCDRVLSETAKRLHVSLNGNLYWVAYNGETREYFIQSFDFSRDRFETCCLLPGQEMENSFCDELVLAVFVGDRFSLLKQCFVTREIEIWVTKKKINRDDEVVWVSLMTLTASNLPRLFSKLYGISYFIHGKTLIMCCGDDETREPCIYVARGDLCIKIPIDSDIGWFSHCVYVPSLISVPLEFHEIE</sequence>
<dbReference type="InterPro" id="IPR013103">
    <property type="entry name" value="RVT_2"/>
</dbReference>
<dbReference type="Pfam" id="PF07734">
    <property type="entry name" value="FBA_1"/>
    <property type="match status" value="1"/>
</dbReference>
<feature type="compositionally biased region" description="Low complexity" evidence="2">
    <location>
        <begin position="873"/>
        <end position="882"/>
    </location>
</feature>
<keyword evidence="5" id="KW-1185">Reference proteome</keyword>
<keyword evidence="1" id="KW-0378">Hydrolase</keyword>
<dbReference type="PROSITE" id="PS50994">
    <property type="entry name" value="INTEGRASE"/>
    <property type="match status" value="1"/>
</dbReference>
<dbReference type="InterPro" id="IPR025724">
    <property type="entry name" value="GAG-pre-integrase_dom"/>
</dbReference>
<evidence type="ECO:0000313" key="5">
    <source>
        <dbReference type="Proteomes" id="UP000467841"/>
    </source>
</evidence>
<dbReference type="GO" id="GO:0003676">
    <property type="term" value="F:nucleic acid binding"/>
    <property type="evidence" value="ECO:0007669"/>
    <property type="project" value="InterPro"/>
</dbReference>
<dbReference type="OrthoDB" id="1737296at2759"/>
<feature type="region of interest" description="Disordered" evidence="2">
    <location>
        <begin position="759"/>
        <end position="917"/>
    </location>
</feature>
<gene>
    <name evidence="4" type="ORF">MERR_LOCUS38502</name>
</gene>
<dbReference type="Pfam" id="PF14223">
    <property type="entry name" value="Retrotran_gag_2"/>
    <property type="match status" value="1"/>
</dbReference>
<keyword evidence="1" id="KW-0645">Protease</keyword>
<dbReference type="InterPro" id="IPR054722">
    <property type="entry name" value="PolX-like_BBD"/>
</dbReference>
<dbReference type="InterPro" id="IPR043502">
    <property type="entry name" value="DNA/RNA_pol_sf"/>
</dbReference>
<evidence type="ECO:0000313" key="4">
    <source>
        <dbReference type="EMBL" id="CAA7051267.1"/>
    </source>
</evidence>
<dbReference type="GO" id="GO:0015074">
    <property type="term" value="P:DNA integration"/>
    <property type="evidence" value="ECO:0007669"/>
    <property type="project" value="InterPro"/>
</dbReference>
<dbReference type="Pfam" id="PF13976">
    <property type="entry name" value="gag_pre-integrs"/>
    <property type="match status" value="1"/>
</dbReference>
<proteinExistence type="predicted"/>
<organism evidence="4 5">
    <name type="scientific">Microthlaspi erraticum</name>
    <dbReference type="NCBI Taxonomy" id="1685480"/>
    <lineage>
        <taxon>Eukaryota</taxon>
        <taxon>Viridiplantae</taxon>
        <taxon>Streptophyta</taxon>
        <taxon>Embryophyta</taxon>
        <taxon>Tracheophyta</taxon>
        <taxon>Spermatophyta</taxon>
        <taxon>Magnoliopsida</taxon>
        <taxon>eudicotyledons</taxon>
        <taxon>Gunneridae</taxon>
        <taxon>Pentapetalae</taxon>
        <taxon>rosids</taxon>
        <taxon>malvids</taxon>
        <taxon>Brassicales</taxon>
        <taxon>Brassicaceae</taxon>
        <taxon>Coluteocarpeae</taxon>
        <taxon>Microthlaspi</taxon>
    </lineage>
</organism>
<accession>A0A6D2KTA4</accession>
<dbReference type="Pfam" id="PF07727">
    <property type="entry name" value="RVT_2"/>
    <property type="match status" value="1"/>
</dbReference>
<feature type="compositionally biased region" description="Polar residues" evidence="2">
    <location>
        <begin position="803"/>
        <end position="846"/>
    </location>
</feature>
<dbReference type="Pfam" id="PF00665">
    <property type="entry name" value="rve"/>
    <property type="match status" value="1"/>
</dbReference>
<evidence type="ECO:0000256" key="1">
    <source>
        <dbReference type="ARBA" id="ARBA00022750"/>
    </source>
</evidence>
<feature type="compositionally biased region" description="Low complexity" evidence="2">
    <location>
        <begin position="778"/>
        <end position="797"/>
    </location>
</feature>
<dbReference type="Gene3D" id="3.30.420.10">
    <property type="entry name" value="Ribonuclease H-like superfamily/Ribonuclease H"/>
    <property type="match status" value="1"/>
</dbReference>
<dbReference type="EMBL" id="CACVBM020001473">
    <property type="protein sequence ID" value="CAA7051267.1"/>
    <property type="molecule type" value="Genomic_DNA"/>
</dbReference>
<dbReference type="Pfam" id="PF25597">
    <property type="entry name" value="SH3_retrovirus"/>
    <property type="match status" value="1"/>
</dbReference>
<reference evidence="4" key="1">
    <citation type="submission" date="2020-01" db="EMBL/GenBank/DDBJ databases">
        <authorList>
            <person name="Mishra B."/>
        </authorList>
    </citation>
    <scope>NUCLEOTIDE SEQUENCE [LARGE SCALE GENOMIC DNA]</scope>
</reference>
<keyword evidence="1" id="KW-0064">Aspartyl protease</keyword>
<comment type="caution">
    <text evidence="4">The sequence shown here is derived from an EMBL/GenBank/DDBJ whole genome shotgun (WGS) entry which is preliminary data.</text>
</comment>
<dbReference type="CDD" id="cd09272">
    <property type="entry name" value="RNase_HI_RT_Ty1"/>
    <property type="match status" value="1"/>
</dbReference>
<feature type="domain" description="Integrase catalytic" evidence="3">
    <location>
        <begin position="497"/>
        <end position="660"/>
    </location>
</feature>
<feature type="region of interest" description="Disordered" evidence="2">
    <location>
        <begin position="218"/>
        <end position="250"/>
    </location>
</feature>
<dbReference type="PANTHER" id="PTHR11439">
    <property type="entry name" value="GAG-POL-RELATED RETROTRANSPOSON"/>
    <property type="match status" value="1"/>
</dbReference>
<dbReference type="NCBIfam" id="TIGR01640">
    <property type="entry name" value="F_box_assoc_1"/>
    <property type="match status" value="1"/>
</dbReference>
<dbReference type="InterPro" id="IPR017451">
    <property type="entry name" value="F-box-assoc_interact_dom"/>
</dbReference>
<feature type="compositionally biased region" description="Pro residues" evidence="2">
    <location>
        <begin position="883"/>
        <end position="902"/>
    </location>
</feature>
<dbReference type="SUPFAM" id="SSF53098">
    <property type="entry name" value="Ribonuclease H-like"/>
    <property type="match status" value="1"/>
</dbReference>
<dbReference type="Proteomes" id="UP000467841">
    <property type="component" value="Unassembled WGS sequence"/>
</dbReference>
<dbReference type="InterPro" id="IPR036397">
    <property type="entry name" value="RNaseH_sf"/>
</dbReference>
<dbReference type="SUPFAM" id="SSF56672">
    <property type="entry name" value="DNA/RNA polymerases"/>
    <property type="match status" value="1"/>
</dbReference>
<feature type="compositionally biased region" description="Low complexity" evidence="2">
    <location>
        <begin position="847"/>
        <end position="865"/>
    </location>
</feature>
<dbReference type="PANTHER" id="PTHR11439:SF500">
    <property type="entry name" value="RNA-DIRECTED DNA POLYMERASE"/>
    <property type="match status" value="1"/>
</dbReference>
<dbReference type="InterPro" id="IPR001584">
    <property type="entry name" value="Integrase_cat-core"/>
</dbReference>
<evidence type="ECO:0000259" key="3">
    <source>
        <dbReference type="PROSITE" id="PS50994"/>
    </source>
</evidence>
<feature type="compositionally biased region" description="Pro residues" evidence="2">
    <location>
        <begin position="764"/>
        <end position="777"/>
    </location>
</feature>
<feature type="compositionally biased region" description="Low complexity" evidence="2">
    <location>
        <begin position="218"/>
        <end position="235"/>
    </location>
</feature>
<dbReference type="InterPro" id="IPR012337">
    <property type="entry name" value="RNaseH-like_sf"/>
</dbReference>
<dbReference type="Pfam" id="PF22936">
    <property type="entry name" value="Pol_BBD"/>
    <property type="match status" value="1"/>
</dbReference>
<evidence type="ECO:0000256" key="2">
    <source>
        <dbReference type="SAM" id="MobiDB-lite"/>
    </source>
</evidence>